<reference evidence="1" key="1">
    <citation type="submission" date="2018-02" db="EMBL/GenBank/DDBJ databases">
        <title>Rhizophora mucronata_Transcriptome.</title>
        <authorList>
            <person name="Meera S.P."/>
            <person name="Sreeshan A."/>
            <person name="Augustine A."/>
        </authorList>
    </citation>
    <scope>NUCLEOTIDE SEQUENCE</scope>
    <source>
        <tissue evidence="1">Leaf</tissue>
    </source>
</reference>
<protein>
    <submittedName>
        <fullName evidence="1">Uncharacterized protein MANES_15G160900</fullName>
    </submittedName>
</protein>
<name>A0A2P2NU62_RHIMU</name>
<proteinExistence type="predicted"/>
<evidence type="ECO:0000313" key="1">
    <source>
        <dbReference type="EMBL" id="MBX46048.1"/>
    </source>
</evidence>
<dbReference type="AlphaFoldDB" id="A0A2P2NU62"/>
<accession>A0A2P2NU62</accession>
<organism evidence="1">
    <name type="scientific">Rhizophora mucronata</name>
    <name type="common">Asiatic mangrove</name>
    <dbReference type="NCBI Taxonomy" id="61149"/>
    <lineage>
        <taxon>Eukaryota</taxon>
        <taxon>Viridiplantae</taxon>
        <taxon>Streptophyta</taxon>
        <taxon>Embryophyta</taxon>
        <taxon>Tracheophyta</taxon>
        <taxon>Spermatophyta</taxon>
        <taxon>Magnoliopsida</taxon>
        <taxon>eudicotyledons</taxon>
        <taxon>Gunneridae</taxon>
        <taxon>Pentapetalae</taxon>
        <taxon>rosids</taxon>
        <taxon>fabids</taxon>
        <taxon>Malpighiales</taxon>
        <taxon>Rhizophoraceae</taxon>
        <taxon>Rhizophora</taxon>
    </lineage>
</organism>
<sequence length="26" mass="2941">MSNSLGISISRYCVSVYQFTTDINNK</sequence>
<dbReference type="EMBL" id="GGEC01065564">
    <property type="protein sequence ID" value="MBX46048.1"/>
    <property type="molecule type" value="Transcribed_RNA"/>
</dbReference>